<evidence type="ECO:0000256" key="1">
    <source>
        <dbReference type="SAM" id="Phobius"/>
    </source>
</evidence>
<keyword evidence="1" id="KW-0472">Membrane</keyword>
<reference evidence="2" key="2">
    <citation type="submission" date="2023-05" db="EMBL/GenBank/DDBJ databases">
        <authorList>
            <person name="Fouks B."/>
        </authorList>
    </citation>
    <scope>NUCLEOTIDE SEQUENCE</scope>
    <source>
        <strain evidence="2">Stay&amp;Tobe</strain>
        <tissue evidence="2">Testes</tissue>
    </source>
</reference>
<dbReference type="EMBL" id="JASPKZ010010240">
    <property type="protein sequence ID" value="KAJ9575067.1"/>
    <property type="molecule type" value="Genomic_DNA"/>
</dbReference>
<dbReference type="Proteomes" id="UP001233999">
    <property type="component" value="Unassembled WGS sequence"/>
</dbReference>
<feature type="non-terminal residue" evidence="2">
    <location>
        <position position="60"/>
    </location>
</feature>
<dbReference type="AlphaFoldDB" id="A0AAD8E3C8"/>
<proteinExistence type="predicted"/>
<evidence type="ECO:0000313" key="2">
    <source>
        <dbReference type="EMBL" id="KAJ9575067.1"/>
    </source>
</evidence>
<organism evidence="2 3">
    <name type="scientific">Diploptera punctata</name>
    <name type="common">Pacific beetle cockroach</name>
    <dbReference type="NCBI Taxonomy" id="6984"/>
    <lineage>
        <taxon>Eukaryota</taxon>
        <taxon>Metazoa</taxon>
        <taxon>Ecdysozoa</taxon>
        <taxon>Arthropoda</taxon>
        <taxon>Hexapoda</taxon>
        <taxon>Insecta</taxon>
        <taxon>Pterygota</taxon>
        <taxon>Neoptera</taxon>
        <taxon>Polyneoptera</taxon>
        <taxon>Dictyoptera</taxon>
        <taxon>Blattodea</taxon>
        <taxon>Blaberoidea</taxon>
        <taxon>Blaberidae</taxon>
        <taxon>Diplopterinae</taxon>
        <taxon>Diploptera</taxon>
    </lineage>
</organism>
<sequence length="60" mass="6255">ACRPERAAQWTNLDIVNTVAVVVVVVVVVVVAVVVTSSGSAAYSGGTYRENAESPEDVYS</sequence>
<protein>
    <submittedName>
        <fullName evidence="2">Uncharacterized protein</fullName>
    </submittedName>
</protein>
<keyword evidence="1" id="KW-1133">Transmembrane helix</keyword>
<keyword evidence="1" id="KW-0812">Transmembrane</keyword>
<comment type="caution">
    <text evidence="2">The sequence shown here is derived from an EMBL/GenBank/DDBJ whole genome shotgun (WGS) entry which is preliminary data.</text>
</comment>
<feature type="transmembrane region" description="Helical" evidence="1">
    <location>
        <begin position="15"/>
        <end position="35"/>
    </location>
</feature>
<evidence type="ECO:0000313" key="3">
    <source>
        <dbReference type="Proteomes" id="UP001233999"/>
    </source>
</evidence>
<gene>
    <name evidence="2" type="ORF">L9F63_007728</name>
</gene>
<feature type="non-terminal residue" evidence="2">
    <location>
        <position position="1"/>
    </location>
</feature>
<keyword evidence="3" id="KW-1185">Reference proteome</keyword>
<reference evidence="2" key="1">
    <citation type="journal article" date="2023" name="IScience">
        <title>Live-bearing cockroach genome reveals convergent evolutionary mechanisms linked to viviparity in insects and beyond.</title>
        <authorList>
            <person name="Fouks B."/>
            <person name="Harrison M.C."/>
            <person name="Mikhailova A.A."/>
            <person name="Marchal E."/>
            <person name="English S."/>
            <person name="Carruthers M."/>
            <person name="Jennings E.C."/>
            <person name="Chiamaka E.L."/>
            <person name="Frigard R.A."/>
            <person name="Pippel M."/>
            <person name="Attardo G.M."/>
            <person name="Benoit J.B."/>
            <person name="Bornberg-Bauer E."/>
            <person name="Tobe S.S."/>
        </authorList>
    </citation>
    <scope>NUCLEOTIDE SEQUENCE</scope>
    <source>
        <strain evidence="2">Stay&amp;Tobe</strain>
    </source>
</reference>
<name>A0AAD8E3C8_DIPPU</name>
<accession>A0AAD8E3C8</accession>